<dbReference type="PANTHER" id="PTHR38659">
    <property type="entry name" value="METAL-DEPENDENT PHOSPHOHYDROLASE"/>
    <property type="match status" value="1"/>
</dbReference>
<dbReference type="InterPro" id="IPR003607">
    <property type="entry name" value="HD/PDEase_dom"/>
</dbReference>
<proteinExistence type="predicted"/>
<dbReference type="Pfam" id="PF01966">
    <property type="entry name" value="HD"/>
    <property type="match status" value="1"/>
</dbReference>
<dbReference type="SMART" id="SM00471">
    <property type="entry name" value="HDc"/>
    <property type="match status" value="1"/>
</dbReference>
<dbReference type="Gene3D" id="1.10.3210.10">
    <property type="entry name" value="Hypothetical protein af1432"/>
    <property type="match status" value="1"/>
</dbReference>
<dbReference type="CDD" id="cd00077">
    <property type="entry name" value="HDc"/>
    <property type="match status" value="1"/>
</dbReference>
<protein>
    <submittedName>
        <fullName evidence="2">Unannotated protein</fullName>
    </submittedName>
</protein>
<reference evidence="2" key="1">
    <citation type="submission" date="2020-05" db="EMBL/GenBank/DDBJ databases">
        <authorList>
            <person name="Chiriac C."/>
            <person name="Salcher M."/>
            <person name="Ghai R."/>
            <person name="Kavagutti S V."/>
        </authorList>
    </citation>
    <scope>NUCLEOTIDE SEQUENCE</scope>
</reference>
<evidence type="ECO:0000313" key="2">
    <source>
        <dbReference type="EMBL" id="CAB4697923.1"/>
    </source>
</evidence>
<organism evidence="2">
    <name type="scientific">freshwater metagenome</name>
    <dbReference type="NCBI Taxonomy" id="449393"/>
    <lineage>
        <taxon>unclassified sequences</taxon>
        <taxon>metagenomes</taxon>
        <taxon>ecological metagenomes</taxon>
    </lineage>
</organism>
<dbReference type="SUPFAM" id="SSF109604">
    <property type="entry name" value="HD-domain/PDEase-like"/>
    <property type="match status" value="1"/>
</dbReference>
<sequence>MCLATVWDTTVAIVPPTLTPTRNQAWSTLTEYTKSEALLRHALAVEASTASYAARFGADEELWRVAALLHDFDYEMHPTLDQHPQDGAPILRELGYPEEVIEAVLSHANHLGIPRVTPLQKALFACDELSGFVHACGLVRPTGLEGLEPKSVRKKLKQPSFAAGVDRADVYEGAELLEIDLDEHIANVIAALQPIAADLGLRNGDDA</sequence>
<dbReference type="AlphaFoldDB" id="A0A6J6PM43"/>
<dbReference type="NCBIfam" id="TIGR00277">
    <property type="entry name" value="HDIG"/>
    <property type="match status" value="1"/>
</dbReference>
<dbReference type="InterPro" id="IPR006674">
    <property type="entry name" value="HD_domain"/>
</dbReference>
<dbReference type="InterPro" id="IPR006675">
    <property type="entry name" value="HDIG_dom"/>
</dbReference>
<gene>
    <name evidence="2" type="ORF">UFOPK2399_01149</name>
</gene>
<dbReference type="PANTHER" id="PTHR38659:SF1">
    <property type="entry name" value="METAL DEPENDENT PHOSPHOHYDROLASE"/>
    <property type="match status" value="1"/>
</dbReference>
<dbReference type="EMBL" id="CAEZXP010000003">
    <property type="protein sequence ID" value="CAB4697923.1"/>
    <property type="molecule type" value="Genomic_DNA"/>
</dbReference>
<name>A0A6J6PM43_9ZZZZ</name>
<evidence type="ECO:0000259" key="1">
    <source>
        <dbReference type="SMART" id="SM00471"/>
    </source>
</evidence>
<feature type="domain" description="HD/PDEase" evidence="1">
    <location>
        <begin position="34"/>
        <end position="141"/>
    </location>
</feature>
<accession>A0A6J6PM43</accession>